<dbReference type="InterPro" id="IPR009100">
    <property type="entry name" value="AcylCoA_DH/oxidase_NM_dom_sf"/>
</dbReference>
<dbReference type="EMBL" id="CAFABA010000003">
    <property type="protein sequence ID" value="CAB4813200.1"/>
    <property type="molecule type" value="Genomic_DNA"/>
</dbReference>
<dbReference type="Pfam" id="PF02771">
    <property type="entry name" value="Acyl-CoA_dh_N"/>
    <property type="match status" value="1"/>
</dbReference>
<evidence type="ECO:0000313" key="11">
    <source>
        <dbReference type="EMBL" id="CAB5003043.1"/>
    </source>
</evidence>
<dbReference type="EMBL" id="CAFBMH010000001">
    <property type="protein sequence ID" value="CAB4888391.1"/>
    <property type="molecule type" value="Genomic_DNA"/>
</dbReference>
<dbReference type="SUPFAM" id="SSF56645">
    <property type="entry name" value="Acyl-CoA dehydrogenase NM domain-like"/>
    <property type="match status" value="1"/>
</dbReference>
<protein>
    <submittedName>
        <fullName evidence="9">Unannotated protein</fullName>
    </submittedName>
</protein>
<evidence type="ECO:0000313" key="10">
    <source>
        <dbReference type="EMBL" id="CAB4888391.1"/>
    </source>
</evidence>
<feature type="domain" description="Acyl-CoA dehydrogenase/oxidase C-terminal" evidence="6">
    <location>
        <begin position="192"/>
        <end position="331"/>
    </location>
</feature>
<dbReference type="SUPFAM" id="SSF47203">
    <property type="entry name" value="Acyl-CoA dehydrogenase C-terminal domain-like"/>
    <property type="match status" value="1"/>
</dbReference>
<keyword evidence="5" id="KW-0560">Oxidoreductase</keyword>
<organism evidence="9">
    <name type="scientific">freshwater metagenome</name>
    <dbReference type="NCBI Taxonomy" id="449393"/>
    <lineage>
        <taxon>unclassified sequences</taxon>
        <taxon>metagenomes</taxon>
        <taxon>ecological metagenomes</taxon>
    </lineage>
</organism>
<evidence type="ECO:0000256" key="2">
    <source>
        <dbReference type="ARBA" id="ARBA00009347"/>
    </source>
</evidence>
<dbReference type="InterPro" id="IPR013786">
    <property type="entry name" value="AcylCoA_DH/ox_N"/>
</dbReference>
<dbReference type="Gene3D" id="1.10.540.10">
    <property type="entry name" value="Acyl-CoA dehydrogenase/oxidase, N-terminal domain"/>
    <property type="match status" value="1"/>
</dbReference>
<name>A0A6J6YUQ0_9ZZZZ</name>
<dbReference type="EMBL" id="CAEZYR010000004">
    <property type="protein sequence ID" value="CAB4726788.1"/>
    <property type="molecule type" value="Genomic_DNA"/>
</dbReference>
<proteinExistence type="inferred from homology"/>
<evidence type="ECO:0000259" key="7">
    <source>
        <dbReference type="Pfam" id="PF02771"/>
    </source>
</evidence>
<evidence type="ECO:0000256" key="4">
    <source>
        <dbReference type="ARBA" id="ARBA00022827"/>
    </source>
</evidence>
<evidence type="ECO:0000259" key="6">
    <source>
        <dbReference type="Pfam" id="PF00441"/>
    </source>
</evidence>
<keyword evidence="3" id="KW-0285">Flavoprotein</keyword>
<dbReference type="AlphaFoldDB" id="A0A6J6YUQ0"/>
<evidence type="ECO:0000256" key="1">
    <source>
        <dbReference type="ARBA" id="ARBA00001974"/>
    </source>
</evidence>
<dbReference type="EMBL" id="CAFBOS010000109">
    <property type="protein sequence ID" value="CAB5003043.1"/>
    <property type="molecule type" value="Genomic_DNA"/>
</dbReference>
<evidence type="ECO:0000313" key="9">
    <source>
        <dbReference type="EMBL" id="CAB4813200.1"/>
    </source>
</evidence>
<evidence type="ECO:0000256" key="5">
    <source>
        <dbReference type="ARBA" id="ARBA00023002"/>
    </source>
</evidence>
<sequence>MQFAFTEDQLLFRDTVRDLLANECKPEAVRAAWLNPTGRVPGLWDKLVDMGVAALTAPEAAGGMGMNEVDLVLLQEEAGRAALPEVLIEHTAVALPLLAELGESAWLAKAAAGEVIVGVGVGSPYVLYADQADVLLLVHEDEVHAVPAADVTLTAQRSVDYSRRLFSVAWTPSDATLLAKGPAAQQAVVDACDRGALAAAAQCVGIAQTLIEVTVDYVGQREQFGKVVGSYQAVKHHIANALIATEFARPLAYVAAYAVANSTPHRGRDVSLAKAAASDAVDKAARMALQCHGAIGYTFEYDLHLWMKRGWALAASWGDASFHRDRIGRSLGI</sequence>
<dbReference type="PANTHER" id="PTHR43884:SF20">
    <property type="entry name" value="ACYL-COA DEHYDROGENASE FADE28"/>
    <property type="match status" value="1"/>
</dbReference>
<keyword evidence="4" id="KW-0274">FAD</keyword>
<dbReference type="Gene3D" id="1.20.140.10">
    <property type="entry name" value="Butyryl-CoA Dehydrogenase, subunit A, domain 3"/>
    <property type="match status" value="1"/>
</dbReference>
<evidence type="ECO:0000313" key="8">
    <source>
        <dbReference type="EMBL" id="CAB4726788.1"/>
    </source>
</evidence>
<dbReference type="InterPro" id="IPR037069">
    <property type="entry name" value="AcylCoA_DH/ox_N_sf"/>
</dbReference>
<feature type="domain" description="Acyl-CoA dehydrogenase/oxidase N-terminal" evidence="7">
    <location>
        <begin position="6"/>
        <end position="113"/>
    </location>
</feature>
<accession>A0A6J6YUQ0</accession>
<dbReference type="Pfam" id="PF00441">
    <property type="entry name" value="Acyl-CoA_dh_1"/>
    <property type="match status" value="1"/>
</dbReference>
<dbReference type="InterPro" id="IPR036250">
    <property type="entry name" value="AcylCo_DH-like_C"/>
</dbReference>
<dbReference type="PANTHER" id="PTHR43884">
    <property type="entry name" value="ACYL-COA DEHYDROGENASE"/>
    <property type="match status" value="1"/>
</dbReference>
<gene>
    <name evidence="8" type="ORF">UFOPK2754_00207</name>
    <name evidence="9" type="ORF">UFOPK3139_00158</name>
    <name evidence="10" type="ORF">UFOPK3543_00026</name>
    <name evidence="11" type="ORF">UFOPK3967_01753</name>
</gene>
<evidence type="ECO:0000256" key="3">
    <source>
        <dbReference type="ARBA" id="ARBA00022630"/>
    </source>
</evidence>
<comment type="cofactor">
    <cofactor evidence="1">
        <name>FAD</name>
        <dbReference type="ChEBI" id="CHEBI:57692"/>
    </cofactor>
</comment>
<reference evidence="9" key="1">
    <citation type="submission" date="2020-05" db="EMBL/GenBank/DDBJ databases">
        <authorList>
            <person name="Chiriac C."/>
            <person name="Salcher M."/>
            <person name="Ghai R."/>
            <person name="Kavagutti S V."/>
        </authorList>
    </citation>
    <scope>NUCLEOTIDE SEQUENCE</scope>
</reference>
<comment type="similarity">
    <text evidence="2">Belongs to the acyl-CoA dehydrogenase family.</text>
</comment>
<dbReference type="GO" id="GO:0050660">
    <property type="term" value="F:flavin adenine dinucleotide binding"/>
    <property type="evidence" value="ECO:0007669"/>
    <property type="project" value="InterPro"/>
</dbReference>
<dbReference type="InterPro" id="IPR009075">
    <property type="entry name" value="AcylCo_DH/oxidase_C"/>
</dbReference>
<dbReference type="GO" id="GO:0003995">
    <property type="term" value="F:acyl-CoA dehydrogenase activity"/>
    <property type="evidence" value="ECO:0007669"/>
    <property type="project" value="TreeGrafter"/>
</dbReference>